<accession>A0A8T2LZF4</accession>
<dbReference type="Proteomes" id="UP000752171">
    <property type="component" value="Unassembled WGS sequence"/>
</dbReference>
<evidence type="ECO:0000313" key="3">
    <source>
        <dbReference type="Proteomes" id="UP000752171"/>
    </source>
</evidence>
<dbReference type="AlphaFoldDB" id="A0A8T2LZF4"/>
<gene>
    <name evidence="2" type="ORF">AMEX_G7754</name>
</gene>
<evidence type="ECO:0000256" key="1">
    <source>
        <dbReference type="SAM" id="MobiDB-lite"/>
    </source>
</evidence>
<comment type="caution">
    <text evidence="2">The sequence shown here is derived from an EMBL/GenBank/DDBJ whole genome shotgun (WGS) entry which is preliminary data.</text>
</comment>
<evidence type="ECO:0000313" key="2">
    <source>
        <dbReference type="EMBL" id="KAG9277718.1"/>
    </source>
</evidence>
<proteinExistence type="predicted"/>
<sequence length="80" mass="9005">MRHKMPASQSPSPPPKPAAKNTNSRFLPVATEPVVVNKLFAYNSPGSRIHRQDRQKNPRPVQAVVHLINNMAAQRQTDRK</sequence>
<reference evidence="2 3" key="1">
    <citation type="submission" date="2021-07" db="EMBL/GenBank/DDBJ databases">
        <authorList>
            <person name="Imarazene B."/>
            <person name="Zahm M."/>
            <person name="Klopp C."/>
            <person name="Cabau C."/>
            <person name="Beille S."/>
            <person name="Jouanno E."/>
            <person name="Castinel A."/>
            <person name="Lluch J."/>
            <person name="Gil L."/>
            <person name="Kuchtly C."/>
            <person name="Lopez Roques C."/>
            <person name="Donnadieu C."/>
            <person name="Parrinello H."/>
            <person name="Journot L."/>
            <person name="Du K."/>
            <person name="Schartl M."/>
            <person name="Retaux S."/>
            <person name="Guiguen Y."/>
        </authorList>
    </citation>
    <scope>NUCLEOTIDE SEQUENCE [LARGE SCALE GENOMIC DNA]</scope>
    <source>
        <strain evidence="2">Pach_M1</strain>
        <tissue evidence="2">Testis</tissue>
    </source>
</reference>
<feature type="region of interest" description="Disordered" evidence="1">
    <location>
        <begin position="1"/>
        <end position="26"/>
    </location>
</feature>
<dbReference type="EMBL" id="JAICCE010000005">
    <property type="protein sequence ID" value="KAG9277718.1"/>
    <property type="molecule type" value="Genomic_DNA"/>
</dbReference>
<protein>
    <submittedName>
        <fullName evidence="2">TOG array regulator of axonemal microtubules protein 1-like</fullName>
    </submittedName>
</protein>
<feature type="compositionally biased region" description="Low complexity" evidence="1">
    <location>
        <begin position="1"/>
        <end position="10"/>
    </location>
</feature>
<organism evidence="2 3">
    <name type="scientific">Astyanax mexicanus</name>
    <name type="common">Blind cave fish</name>
    <name type="synonym">Astyanax fasciatus mexicanus</name>
    <dbReference type="NCBI Taxonomy" id="7994"/>
    <lineage>
        <taxon>Eukaryota</taxon>
        <taxon>Metazoa</taxon>
        <taxon>Chordata</taxon>
        <taxon>Craniata</taxon>
        <taxon>Vertebrata</taxon>
        <taxon>Euteleostomi</taxon>
        <taxon>Actinopterygii</taxon>
        <taxon>Neopterygii</taxon>
        <taxon>Teleostei</taxon>
        <taxon>Ostariophysi</taxon>
        <taxon>Characiformes</taxon>
        <taxon>Characoidei</taxon>
        <taxon>Acestrorhamphidae</taxon>
        <taxon>Acestrorhamphinae</taxon>
        <taxon>Astyanax</taxon>
    </lineage>
</organism>
<name>A0A8T2LZF4_ASTMX</name>